<keyword evidence="1" id="KW-0732">Signal</keyword>
<dbReference type="AlphaFoldDB" id="A0A212JT76"/>
<dbReference type="SUPFAM" id="SSF56935">
    <property type="entry name" value="Porins"/>
    <property type="match status" value="1"/>
</dbReference>
<accession>A0A212JT76</accession>
<dbReference type="InterPro" id="IPR023614">
    <property type="entry name" value="Porin_dom_sf"/>
</dbReference>
<organism evidence="2">
    <name type="scientific">uncultured Dysgonomonas sp</name>
    <dbReference type="NCBI Taxonomy" id="206096"/>
    <lineage>
        <taxon>Bacteria</taxon>
        <taxon>Pseudomonadati</taxon>
        <taxon>Bacteroidota</taxon>
        <taxon>Bacteroidia</taxon>
        <taxon>Bacteroidales</taxon>
        <taxon>Dysgonomonadaceae</taxon>
        <taxon>Dysgonomonas</taxon>
        <taxon>environmental samples</taxon>
    </lineage>
</organism>
<protein>
    <recommendedName>
        <fullName evidence="3">Phosphate-selective porin O and P</fullName>
    </recommendedName>
</protein>
<sequence length="382" mass="43445">MKKLLLVLSLFTACSLTYSQDSNSELLKKLVEKNILTQDEADSLQVSSNKNTQNSSFSQSVEKIRQAFNTPYMQFGGYGLLMYKYSDVNKVKHDLSTRVVFLHMQGQIFKDLKYFVMMEFVNPTLTEYYVDWTPSSSFNLRVGQMKTPFSLENQFSLTALESITNTRSVSAFSGMGDDVLKLQNNRNNIGRDMGIKASGSLINTGTHDFLEYGLGIYQGTGLVTNETNNSKDLTANIMLQPVKGFRIGGGGYFGEATYIKAGDSERNDHVRNRWIISSDYKNDRLYARAEWIKANDGGIAKEGIHGVGLWYFIPEKLNAFAKIDYLNQNKEINNEVMDYTLGINYYFYKSCRFQLNYTYSDYSSKWNAPNSNVVLGQMQIVF</sequence>
<dbReference type="InterPro" id="IPR010870">
    <property type="entry name" value="Porin_O/P"/>
</dbReference>
<feature type="chain" id="PRO_5011967718" description="Phosphate-selective porin O and P" evidence="1">
    <location>
        <begin position="20"/>
        <end position="382"/>
    </location>
</feature>
<proteinExistence type="predicted"/>
<dbReference type="RefSeq" id="WP_296942140.1">
    <property type="nucleotide sequence ID" value="NZ_LT599032.1"/>
</dbReference>
<gene>
    <name evidence="2" type="ORF">KL86DYS1_30340</name>
</gene>
<reference evidence="2" key="1">
    <citation type="submission" date="2016-04" db="EMBL/GenBank/DDBJ databases">
        <authorList>
            <person name="Evans L.H."/>
            <person name="Alamgir A."/>
            <person name="Owens N."/>
            <person name="Weber N.D."/>
            <person name="Virtaneva K."/>
            <person name="Barbian K."/>
            <person name="Babar A."/>
            <person name="Rosenke K."/>
        </authorList>
    </citation>
    <scope>NUCLEOTIDE SEQUENCE</scope>
    <source>
        <strain evidence="2">86-1</strain>
    </source>
</reference>
<dbReference type="Gene3D" id="2.40.160.10">
    <property type="entry name" value="Porin"/>
    <property type="match status" value="1"/>
</dbReference>
<feature type="signal peptide" evidence="1">
    <location>
        <begin position="1"/>
        <end position="19"/>
    </location>
</feature>
<dbReference type="Pfam" id="PF07396">
    <property type="entry name" value="Porin_O_P"/>
    <property type="match status" value="2"/>
</dbReference>
<name>A0A212JT76_9BACT</name>
<dbReference type="EMBL" id="FLUM01000003">
    <property type="protein sequence ID" value="SBW02558.1"/>
    <property type="molecule type" value="Genomic_DNA"/>
</dbReference>
<evidence type="ECO:0008006" key="3">
    <source>
        <dbReference type="Google" id="ProtNLM"/>
    </source>
</evidence>
<evidence type="ECO:0000313" key="2">
    <source>
        <dbReference type="EMBL" id="SBW02558.1"/>
    </source>
</evidence>
<evidence type="ECO:0000256" key="1">
    <source>
        <dbReference type="SAM" id="SignalP"/>
    </source>
</evidence>